<protein>
    <submittedName>
        <fullName evidence="1">Uncharacterized protein</fullName>
    </submittedName>
</protein>
<organism evidence="1 2">
    <name type="scientific">Orbilia oligospora</name>
    <name type="common">Nematode-trapping fungus</name>
    <name type="synonym">Arthrobotrys oligospora</name>
    <dbReference type="NCBI Taxonomy" id="2813651"/>
    <lineage>
        <taxon>Eukaryota</taxon>
        <taxon>Fungi</taxon>
        <taxon>Dikarya</taxon>
        <taxon>Ascomycota</taxon>
        <taxon>Pezizomycotina</taxon>
        <taxon>Orbiliomycetes</taxon>
        <taxon>Orbiliales</taxon>
        <taxon>Orbiliaceae</taxon>
        <taxon>Orbilia</taxon>
    </lineage>
</organism>
<dbReference type="EMBL" id="WIQW01000022">
    <property type="protein sequence ID" value="KAF3101906.1"/>
    <property type="molecule type" value="Genomic_DNA"/>
</dbReference>
<gene>
    <name evidence="1" type="ORF">TWF102_004647</name>
</gene>
<proteinExistence type="predicted"/>
<accession>A0A7C8J8D1</accession>
<name>A0A7C8J8D1_ORBOL</name>
<comment type="caution">
    <text evidence="1">The sequence shown here is derived from an EMBL/GenBank/DDBJ whole genome shotgun (WGS) entry which is preliminary data.</text>
</comment>
<evidence type="ECO:0000313" key="2">
    <source>
        <dbReference type="Proteomes" id="UP000475325"/>
    </source>
</evidence>
<reference evidence="1 2" key="1">
    <citation type="submission" date="2019-06" db="EMBL/GenBank/DDBJ databases">
        <authorList>
            <person name="Palmer J.M."/>
        </authorList>
    </citation>
    <scope>NUCLEOTIDE SEQUENCE [LARGE SCALE GENOMIC DNA]</scope>
    <source>
        <strain evidence="1 2">TWF102</strain>
    </source>
</reference>
<sequence>MSGPSAAPFDAARAEKLHQDLGSEIRKLGNMPALQGFDDLQRRLEETINGAVERAVTAAVERAVTAAVERAVTAAVDRAVTAAVDRAVEQAFENFRRDNDARESLTSARLHNARIDDTAPLWFPSDVLDAGALHTHIPNKMAIDVLSSSNCRIVLRALRLQLAGNLEEKKDRIKTYLCRN</sequence>
<evidence type="ECO:0000313" key="1">
    <source>
        <dbReference type="EMBL" id="KAF3101906.1"/>
    </source>
</evidence>
<dbReference type="AlphaFoldDB" id="A0A7C8J8D1"/>
<dbReference type="Proteomes" id="UP000475325">
    <property type="component" value="Unassembled WGS sequence"/>
</dbReference>